<dbReference type="OrthoDB" id="360540at2759"/>
<organism evidence="3 4">
    <name type="scientific">Saprolegnia diclina (strain VS20)</name>
    <dbReference type="NCBI Taxonomy" id="1156394"/>
    <lineage>
        <taxon>Eukaryota</taxon>
        <taxon>Sar</taxon>
        <taxon>Stramenopiles</taxon>
        <taxon>Oomycota</taxon>
        <taxon>Saprolegniomycetes</taxon>
        <taxon>Saprolegniales</taxon>
        <taxon>Saprolegniaceae</taxon>
        <taxon>Saprolegnia</taxon>
    </lineage>
</organism>
<dbReference type="Proteomes" id="UP000030762">
    <property type="component" value="Unassembled WGS sequence"/>
</dbReference>
<evidence type="ECO:0000256" key="2">
    <source>
        <dbReference type="SAM" id="MobiDB-lite"/>
    </source>
</evidence>
<protein>
    <recommendedName>
        <fullName evidence="5">Cell division cycle protein 123</fullName>
    </recommendedName>
</protein>
<gene>
    <name evidence="3" type="ORF">SDRG_10136</name>
</gene>
<feature type="compositionally biased region" description="Acidic residues" evidence="2">
    <location>
        <begin position="299"/>
        <end position="321"/>
    </location>
</feature>
<dbReference type="EMBL" id="JH767164">
    <property type="protein sequence ID" value="EQC32391.1"/>
    <property type="molecule type" value="Genomic_DNA"/>
</dbReference>
<dbReference type="GeneID" id="19950863"/>
<evidence type="ECO:0000313" key="3">
    <source>
        <dbReference type="EMBL" id="EQC32391.1"/>
    </source>
</evidence>
<dbReference type="PANTHER" id="PTHR15323:SF6">
    <property type="entry name" value="CELL DIVISION CYCLE PROTEIN 123 HOMOLOG"/>
    <property type="match status" value="1"/>
</dbReference>
<dbReference type="STRING" id="1156394.T0QCG9"/>
<keyword evidence="4" id="KW-1185">Reference proteome</keyword>
<dbReference type="RefSeq" id="XP_008614332.1">
    <property type="nucleotide sequence ID" value="XM_008616110.1"/>
</dbReference>
<comment type="similarity">
    <text evidence="1">Belongs to the CDC123 family.</text>
</comment>
<dbReference type="Pfam" id="PF07065">
    <property type="entry name" value="D123"/>
    <property type="match status" value="1"/>
</dbReference>
<sequence length="321" mass="36322">MVPYTVAQVDKCAFTYWYPALADASLKSIAIALPEVVVAMLLADKIQFREVDYPPSFVADVKAAIASLGGKVFVKLDWSCPKDAKWILGNSLACVCLEDMVLALKASDFILHDLTAAYDECVDVSDDRRRPETFHLVLKKWANCYDSMHFRCFVKDRRLVGITQRNCGDYYAFLTDETTQDELCNAIGAFYSRYLLHAEVVDASFVFDVYVDKSHRVFLLDINVFGAVTDPLLFTWDELATWRHDEDAIDFRVVDSETAIVPDAYSQYKVPVDLVDHLATPGGFDDFMRQVAKDNAKDADDDDEDDEDEEDDEDDGVEWSS</sequence>
<evidence type="ECO:0000313" key="4">
    <source>
        <dbReference type="Proteomes" id="UP000030762"/>
    </source>
</evidence>
<proteinExistence type="inferred from homology"/>
<feature type="region of interest" description="Disordered" evidence="2">
    <location>
        <begin position="295"/>
        <end position="321"/>
    </location>
</feature>
<name>T0QCG9_SAPDV</name>
<evidence type="ECO:0000256" key="1">
    <source>
        <dbReference type="ARBA" id="ARBA00011047"/>
    </source>
</evidence>
<dbReference type="VEuPathDB" id="FungiDB:SDRG_10136"/>
<dbReference type="InterPro" id="IPR009772">
    <property type="entry name" value="CDC123"/>
</dbReference>
<evidence type="ECO:0008006" key="5">
    <source>
        <dbReference type="Google" id="ProtNLM"/>
    </source>
</evidence>
<dbReference type="InParanoid" id="T0QCG9"/>
<reference evidence="3 4" key="1">
    <citation type="submission" date="2012-04" db="EMBL/GenBank/DDBJ databases">
        <title>The Genome Sequence of Saprolegnia declina VS20.</title>
        <authorList>
            <consortium name="The Broad Institute Genome Sequencing Platform"/>
            <person name="Russ C."/>
            <person name="Nusbaum C."/>
            <person name="Tyler B."/>
            <person name="van West P."/>
            <person name="Dieguez-Uribeondo J."/>
            <person name="de Bruijn I."/>
            <person name="Tripathy S."/>
            <person name="Jiang R."/>
            <person name="Young S.K."/>
            <person name="Zeng Q."/>
            <person name="Gargeya S."/>
            <person name="Fitzgerald M."/>
            <person name="Haas B."/>
            <person name="Abouelleil A."/>
            <person name="Alvarado L."/>
            <person name="Arachchi H.M."/>
            <person name="Berlin A."/>
            <person name="Chapman S.B."/>
            <person name="Goldberg J."/>
            <person name="Griggs A."/>
            <person name="Gujja S."/>
            <person name="Hansen M."/>
            <person name="Howarth C."/>
            <person name="Imamovic A."/>
            <person name="Larimer J."/>
            <person name="McCowen C."/>
            <person name="Montmayeur A."/>
            <person name="Murphy C."/>
            <person name="Neiman D."/>
            <person name="Pearson M."/>
            <person name="Priest M."/>
            <person name="Roberts A."/>
            <person name="Saif S."/>
            <person name="Shea T."/>
            <person name="Sisk P."/>
            <person name="Sykes S."/>
            <person name="Wortman J."/>
            <person name="Nusbaum C."/>
            <person name="Birren B."/>
        </authorList>
    </citation>
    <scope>NUCLEOTIDE SEQUENCE [LARGE SCALE GENOMIC DNA]</scope>
    <source>
        <strain evidence="3 4">VS20</strain>
    </source>
</reference>
<dbReference type="AlphaFoldDB" id="T0QCG9"/>
<dbReference type="OMA" id="SGVIMEM"/>
<dbReference type="GO" id="GO:0005737">
    <property type="term" value="C:cytoplasm"/>
    <property type="evidence" value="ECO:0007669"/>
    <property type="project" value="TreeGrafter"/>
</dbReference>
<dbReference type="PANTHER" id="PTHR15323">
    <property type="entry name" value="D123 PROTEIN"/>
    <property type="match status" value="1"/>
</dbReference>
<accession>T0QCG9</accession>
<dbReference type="eggNOG" id="KOG2983">
    <property type="taxonomic scope" value="Eukaryota"/>
</dbReference>